<reference evidence="8" key="1">
    <citation type="submission" date="2025-08" db="UniProtKB">
        <authorList>
            <consortium name="RefSeq"/>
        </authorList>
    </citation>
    <scope>IDENTIFICATION</scope>
    <source>
        <tissue evidence="8">Muscle</tissue>
    </source>
</reference>
<dbReference type="PROSITE" id="PS01259">
    <property type="entry name" value="BH3"/>
    <property type="match status" value="1"/>
</dbReference>
<dbReference type="Gene3D" id="1.10.437.10">
    <property type="entry name" value="Blc2-like"/>
    <property type="match status" value="1"/>
</dbReference>
<dbReference type="RefSeq" id="XP_019516481.1">
    <property type="nucleotide sequence ID" value="XM_019660936.1"/>
</dbReference>
<evidence type="ECO:0000256" key="1">
    <source>
        <dbReference type="ARBA" id="ARBA00004173"/>
    </source>
</evidence>
<evidence type="ECO:0000256" key="5">
    <source>
        <dbReference type="ARBA" id="ARBA00023136"/>
    </source>
</evidence>
<dbReference type="GO" id="GO:0042981">
    <property type="term" value="P:regulation of apoptotic process"/>
    <property type="evidence" value="ECO:0007669"/>
    <property type="project" value="InterPro"/>
</dbReference>
<dbReference type="GO" id="GO:0005741">
    <property type="term" value="C:mitochondrial outer membrane"/>
    <property type="evidence" value="ECO:0007669"/>
    <property type="project" value="TreeGrafter"/>
</dbReference>
<protein>
    <submittedName>
        <fullName evidence="8">Bcl-2 homologous antagonist/killer isoform X2</fullName>
    </submittedName>
</protein>
<keyword evidence="5" id="KW-0472">Membrane</keyword>
<dbReference type="SUPFAM" id="SSF56854">
    <property type="entry name" value="Bcl-2 inhibitors of programmed cell death"/>
    <property type="match status" value="1"/>
</dbReference>
<dbReference type="GO" id="GO:0097192">
    <property type="term" value="P:extrinsic apoptotic signaling pathway in absence of ligand"/>
    <property type="evidence" value="ECO:0007669"/>
    <property type="project" value="TreeGrafter"/>
</dbReference>
<sequence length="184" mass="19728">MASGQGPGPPRQECEEPASSSTSEEQVAQDTEEVFRSYVFYRHQQEQEADGAAVPADPEIAAMYLEPASTMAQVGQRLAIIGDDINQRYDEEFQTMLQHLQPTVENAYQYFTKIASRPAAMSTGNLPAASVCSLCPAPSVLFAPTVSGPHSSSSNPLPCPLSFLLSQRCRLFPNTGQAGAASVT</sequence>
<evidence type="ECO:0000256" key="4">
    <source>
        <dbReference type="ARBA" id="ARBA00023128"/>
    </source>
</evidence>
<dbReference type="OrthoDB" id="6020735at2759"/>
<evidence type="ECO:0000313" key="7">
    <source>
        <dbReference type="Proteomes" id="UP000694851"/>
    </source>
</evidence>
<dbReference type="CTD" id="578"/>
<dbReference type="PANTHER" id="PTHR11256">
    <property type="entry name" value="BCL-2 RELATED"/>
    <property type="match status" value="1"/>
</dbReference>
<dbReference type="GO" id="GO:0015288">
    <property type="term" value="F:porin activity"/>
    <property type="evidence" value="ECO:0007669"/>
    <property type="project" value="TreeGrafter"/>
</dbReference>
<feature type="region of interest" description="Disordered" evidence="6">
    <location>
        <begin position="1"/>
        <end position="31"/>
    </location>
</feature>
<dbReference type="PANTHER" id="PTHR11256:SF41">
    <property type="entry name" value="BCL-2 HOMOLOGOUS ANTAGONIST_KILLER"/>
    <property type="match status" value="1"/>
</dbReference>
<dbReference type="GeneID" id="109392454"/>
<keyword evidence="7" id="KW-1185">Reference proteome</keyword>
<feature type="compositionally biased region" description="Polar residues" evidence="6">
    <location>
        <begin position="18"/>
        <end position="29"/>
    </location>
</feature>
<gene>
    <name evidence="8" type="primary">BAK1</name>
</gene>
<proteinExistence type="predicted"/>
<keyword evidence="4" id="KW-0496">Mitochondrion</keyword>
<evidence type="ECO:0000256" key="2">
    <source>
        <dbReference type="ARBA" id="ARBA00004370"/>
    </source>
</evidence>
<dbReference type="AlphaFoldDB" id="A0A8B7SSU3"/>
<dbReference type="GO" id="GO:0001836">
    <property type="term" value="P:release of cytochrome c from mitochondria"/>
    <property type="evidence" value="ECO:0007669"/>
    <property type="project" value="TreeGrafter"/>
</dbReference>
<dbReference type="InterPro" id="IPR026298">
    <property type="entry name" value="Bcl-2_fam"/>
</dbReference>
<keyword evidence="3" id="KW-0053">Apoptosis</keyword>
<comment type="subcellular location">
    <subcellularLocation>
        <location evidence="2">Membrane</location>
    </subcellularLocation>
    <subcellularLocation>
        <location evidence="1">Mitochondrion</location>
    </subcellularLocation>
</comment>
<organism evidence="7 8">
    <name type="scientific">Hipposideros armiger</name>
    <name type="common">Great Himalayan leaf-nosed bat</name>
    <dbReference type="NCBI Taxonomy" id="186990"/>
    <lineage>
        <taxon>Eukaryota</taxon>
        <taxon>Metazoa</taxon>
        <taxon>Chordata</taxon>
        <taxon>Craniata</taxon>
        <taxon>Vertebrata</taxon>
        <taxon>Euteleostomi</taxon>
        <taxon>Mammalia</taxon>
        <taxon>Eutheria</taxon>
        <taxon>Laurasiatheria</taxon>
        <taxon>Chiroptera</taxon>
        <taxon>Yinpterochiroptera</taxon>
        <taxon>Rhinolophoidea</taxon>
        <taxon>Hipposideridae</taxon>
        <taxon>Hipposideros</taxon>
    </lineage>
</organism>
<dbReference type="InterPro" id="IPR036834">
    <property type="entry name" value="Bcl-2-like_sf"/>
</dbReference>
<name>A0A8B7SSU3_HIPAR</name>
<accession>A0A8B7SSU3</accession>
<dbReference type="InterPro" id="IPR020728">
    <property type="entry name" value="Bcl2_BH3_motif_CS"/>
</dbReference>
<dbReference type="GO" id="GO:0008630">
    <property type="term" value="P:intrinsic apoptotic signaling pathway in response to DNA damage"/>
    <property type="evidence" value="ECO:0007669"/>
    <property type="project" value="TreeGrafter"/>
</dbReference>
<evidence type="ECO:0000256" key="3">
    <source>
        <dbReference type="ARBA" id="ARBA00022703"/>
    </source>
</evidence>
<evidence type="ECO:0000256" key="6">
    <source>
        <dbReference type="SAM" id="MobiDB-lite"/>
    </source>
</evidence>
<dbReference type="Proteomes" id="UP000694851">
    <property type="component" value="Unplaced"/>
</dbReference>
<evidence type="ECO:0000313" key="8">
    <source>
        <dbReference type="RefSeq" id="XP_019516481.1"/>
    </source>
</evidence>
<dbReference type="GO" id="GO:0051400">
    <property type="term" value="F:BH domain binding"/>
    <property type="evidence" value="ECO:0007669"/>
    <property type="project" value="TreeGrafter"/>
</dbReference>